<reference evidence="16" key="2">
    <citation type="submission" date="2020-08" db="EMBL/GenBank/DDBJ databases">
        <authorList>
            <person name="Chen M."/>
            <person name="Teng W."/>
            <person name="Zhao L."/>
            <person name="Hu C."/>
            <person name="Zhou Y."/>
            <person name="Han B."/>
            <person name="Song L."/>
            <person name="Shu W."/>
        </authorList>
    </citation>
    <scope>NUCLEOTIDE SEQUENCE</scope>
    <source>
        <strain evidence="16">FACHB-1277</strain>
    </source>
</reference>
<evidence type="ECO:0000259" key="15">
    <source>
        <dbReference type="Pfam" id="PF01507"/>
    </source>
</evidence>
<feature type="binding site" evidence="14">
    <location>
        <position position="123"/>
    </location>
    <ligand>
        <name>[4Fe-4S] cluster</name>
        <dbReference type="ChEBI" id="CHEBI:49883"/>
    </ligand>
</feature>
<evidence type="ECO:0000256" key="9">
    <source>
        <dbReference type="ARBA" id="ARBA00024386"/>
    </source>
</evidence>
<feature type="binding site" evidence="14">
    <location>
        <position position="206"/>
    </location>
    <ligand>
        <name>[4Fe-4S] cluster</name>
        <dbReference type="ChEBI" id="CHEBI:49883"/>
    </ligand>
</feature>
<comment type="caution">
    <text evidence="16">The sequence shown here is derived from an EMBL/GenBank/DDBJ whole genome shotgun (WGS) entry which is preliminary data.</text>
</comment>
<feature type="active site" description="Nucleophile; cysteine thiosulfonate intermediate" evidence="14">
    <location>
        <position position="233"/>
    </location>
</feature>
<evidence type="ECO:0000256" key="14">
    <source>
        <dbReference type="HAMAP-Rule" id="MF_00063"/>
    </source>
</evidence>
<dbReference type="GO" id="GO:0019344">
    <property type="term" value="P:cysteine biosynthetic process"/>
    <property type="evidence" value="ECO:0007669"/>
    <property type="project" value="InterPro"/>
</dbReference>
<evidence type="ECO:0000256" key="10">
    <source>
        <dbReference type="ARBA" id="ARBA00029514"/>
    </source>
</evidence>
<evidence type="ECO:0000256" key="11">
    <source>
        <dbReference type="ARBA" id="ARBA00030894"/>
    </source>
</evidence>
<evidence type="ECO:0000313" key="16">
    <source>
        <dbReference type="EMBL" id="MBD2150194.1"/>
    </source>
</evidence>
<proteinExistence type="inferred from homology"/>
<dbReference type="PIRSF" id="PIRSF000857">
    <property type="entry name" value="PAPS_reductase"/>
    <property type="match status" value="1"/>
</dbReference>
<accession>A0A926USB7</accession>
<dbReference type="GO" id="GO:0005737">
    <property type="term" value="C:cytoplasm"/>
    <property type="evidence" value="ECO:0007669"/>
    <property type="project" value="UniProtKB-SubCell"/>
</dbReference>
<evidence type="ECO:0000256" key="13">
    <source>
        <dbReference type="ARBA" id="ARBA00048441"/>
    </source>
</evidence>
<dbReference type="GO" id="GO:0043866">
    <property type="term" value="F:adenylyl-sulfate reductase (thioredoxin) activity"/>
    <property type="evidence" value="ECO:0007669"/>
    <property type="project" value="UniProtKB-EC"/>
</dbReference>
<dbReference type="GO" id="GO:0070814">
    <property type="term" value="P:hydrogen sulfide biosynthetic process"/>
    <property type="evidence" value="ECO:0007669"/>
    <property type="project" value="UniProtKB-UniRule"/>
</dbReference>
<name>A0A926USB7_9CYAN</name>
<feature type="domain" description="Phosphoadenosine phosphosulphate reductase" evidence="15">
    <location>
        <begin position="33"/>
        <end position="212"/>
    </location>
</feature>
<dbReference type="Proteomes" id="UP000631421">
    <property type="component" value="Unassembled WGS sequence"/>
</dbReference>
<dbReference type="GO" id="GO:0051539">
    <property type="term" value="F:4 iron, 4 sulfur cluster binding"/>
    <property type="evidence" value="ECO:0007669"/>
    <property type="project" value="UniProtKB-UniRule"/>
</dbReference>
<evidence type="ECO:0000256" key="8">
    <source>
        <dbReference type="ARBA" id="ARBA00024327"/>
    </source>
</evidence>
<dbReference type="NCBIfam" id="TIGR02055">
    <property type="entry name" value="APS_reductase"/>
    <property type="match status" value="1"/>
</dbReference>
<comment type="function">
    <text evidence="7 14">Catalyzes the formation of sulfite from adenosine 5'-phosphosulfate (APS) using thioredoxin as an electron donor.</text>
</comment>
<evidence type="ECO:0000256" key="3">
    <source>
        <dbReference type="ARBA" id="ARBA00022723"/>
    </source>
</evidence>
<dbReference type="Pfam" id="PF01507">
    <property type="entry name" value="PAPS_reduct"/>
    <property type="match status" value="1"/>
</dbReference>
<evidence type="ECO:0000256" key="1">
    <source>
        <dbReference type="ARBA" id="ARBA00009732"/>
    </source>
</evidence>
<dbReference type="SUPFAM" id="SSF52402">
    <property type="entry name" value="Adenine nucleotide alpha hydrolases-like"/>
    <property type="match status" value="1"/>
</dbReference>
<keyword evidence="2 14" id="KW-0963">Cytoplasm</keyword>
<protein>
    <recommendedName>
        <fullName evidence="10 14">Adenosine 5'-phosphosulfate reductase</fullName>
        <shortName evidence="14">APS reductase</shortName>
        <ecNumber evidence="9 14">1.8.4.10</ecNumber>
    </recommendedName>
    <alternativeName>
        <fullName evidence="12 14">5'-adenylylsulfate reductase</fullName>
    </alternativeName>
    <alternativeName>
        <fullName evidence="11 14">Thioredoxin-dependent 5'-adenylylsulfate reductase</fullName>
    </alternativeName>
</protein>
<dbReference type="AlphaFoldDB" id="A0A926USB7"/>
<dbReference type="HAMAP" id="MF_00063">
    <property type="entry name" value="CysH"/>
    <property type="match status" value="1"/>
</dbReference>
<dbReference type="NCBIfam" id="TIGR00434">
    <property type="entry name" value="cysH"/>
    <property type="match status" value="1"/>
</dbReference>
<evidence type="ECO:0000256" key="2">
    <source>
        <dbReference type="ARBA" id="ARBA00022490"/>
    </source>
</evidence>
<keyword evidence="5 14" id="KW-0408">Iron</keyword>
<dbReference type="InterPro" id="IPR011798">
    <property type="entry name" value="APS_reductase"/>
</dbReference>
<dbReference type="GO" id="GO:0004604">
    <property type="term" value="F:phosphoadenylyl-sulfate reductase (thioredoxin) activity"/>
    <property type="evidence" value="ECO:0007669"/>
    <property type="project" value="UniProtKB-UniRule"/>
</dbReference>
<dbReference type="EMBL" id="JACJPY010000021">
    <property type="protein sequence ID" value="MBD2150194.1"/>
    <property type="molecule type" value="Genomic_DNA"/>
</dbReference>
<feature type="binding site" evidence="14">
    <location>
        <position position="124"/>
    </location>
    <ligand>
        <name>[4Fe-4S] cluster</name>
        <dbReference type="ChEBI" id="CHEBI:49883"/>
    </ligand>
</feature>
<dbReference type="GO" id="GO:0046872">
    <property type="term" value="F:metal ion binding"/>
    <property type="evidence" value="ECO:0007669"/>
    <property type="project" value="UniProtKB-KW"/>
</dbReference>
<keyword evidence="3 14" id="KW-0479">Metal-binding</keyword>
<keyword evidence="17" id="KW-1185">Reference proteome</keyword>
<organism evidence="16 17">
    <name type="scientific">Pseudanabaena cinerea FACHB-1277</name>
    <dbReference type="NCBI Taxonomy" id="2949581"/>
    <lineage>
        <taxon>Bacteria</taxon>
        <taxon>Bacillati</taxon>
        <taxon>Cyanobacteriota</taxon>
        <taxon>Cyanophyceae</taxon>
        <taxon>Pseudanabaenales</taxon>
        <taxon>Pseudanabaenaceae</taxon>
        <taxon>Pseudanabaena</taxon>
        <taxon>Pseudanabaena cinerea</taxon>
    </lineage>
</organism>
<dbReference type="InterPro" id="IPR004511">
    <property type="entry name" value="PAPS/APS_Rdtase"/>
</dbReference>
<dbReference type="PANTHER" id="PTHR46482:SF9">
    <property type="entry name" value="5'-ADENYLYLSULFATE REDUCTASE 1, CHLOROPLASTIC"/>
    <property type="match status" value="1"/>
</dbReference>
<dbReference type="GO" id="GO:0019379">
    <property type="term" value="P:sulfate assimilation, phosphoadenylyl sulfate reduction by phosphoadenylyl-sulfate reductase (thioredoxin)"/>
    <property type="evidence" value="ECO:0007669"/>
    <property type="project" value="UniProtKB-UniRule"/>
</dbReference>
<dbReference type="Gene3D" id="3.40.50.620">
    <property type="entry name" value="HUPs"/>
    <property type="match status" value="1"/>
</dbReference>
<evidence type="ECO:0000256" key="7">
    <source>
        <dbReference type="ARBA" id="ARBA00024298"/>
    </source>
</evidence>
<gene>
    <name evidence="14" type="primary">cysH</name>
    <name evidence="16" type="ORF">H6F44_08700</name>
</gene>
<comment type="subcellular location">
    <subcellularLocation>
        <location evidence="14">Cytoplasm</location>
    </subcellularLocation>
</comment>
<evidence type="ECO:0000256" key="12">
    <source>
        <dbReference type="ARBA" id="ARBA00032041"/>
    </source>
</evidence>
<dbReference type="InterPro" id="IPR002500">
    <property type="entry name" value="PAPS_reduct_dom"/>
</dbReference>
<sequence>MTLETEINTAAAQLKGRTPQETLTWALNHYSKIALASSFGAEDVVLIDMIAKICPDAPANFYVFTLDTGRLPVETYDVMAQVQQKYPQLNLQIMFPQADAVQEMVSTKGINLFYDSVENRKQCCYIRKVEPLSRATQGLEAWITGLRRDQTANRATMETVELDADRQIAKINPLIDWSNDDVWAYIRNHDVPYNKLHDRNFPSIGCAPCTRAIAEGEDLRAGRWWWEMSNQECGLHVTSDGRLVRAKS</sequence>
<comment type="pathway">
    <text evidence="8 14">Sulfur metabolism; hydrogen sulfide biosynthesis; sulfite from sulfate.</text>
</comment>
<dbReference type="RefSeq" id="WP_190350561.1">
    <property type="nucleotide sequence ID" value="NZ_JACJPY010000021.1"/>
</dbReference>
<dbReference type="EC" id="1.8.4.10" evidence="9 14"/>
<keyword evidence="4 14" id="KW-0560">Oxidoreductase</keyword>
<keyword evidence="6 14" id="KW-0411">Iron-sulfur</keyword>
<evidence type="ECO:0000256" key="5">
    <source>
        <dbReference type="ARBA" id="ARBA00023004"/>
    </source>
</evidence>
<comment type="catalytic activity">
    <reaction evidence="13 14">
        <text>[thioredoxin]-disulfide + sulfite + AMP + 2 H(+) = adenosine 5'-phosphosulfate + [thioredoxin]-dithiol</text>
        <dbReference type="Rhea" id="RHEA:21976"/>
        <dbReference type="Rhea" id="RHEA-COMP:10698"/>
        <dbReference type="Rhea" id="RHEA-COMP:10700"/>
        <dbReference type="ChEBI" id="CHEBI:15378"/>
        <dbReference type="ChEBI" id="CHEBI:17359"/>
        <dbReference type="ChEBI" id="CHEBI:29950"/>
        <dbReference type="ChEBI" id="CHEBI:50058"/>
        <dbReference type="ChEBI" id="CHEBI:58243"/>
        <dbReference type="ChEBI" id="CHEBI:456215"/>
        <dbReference type="EC" id="1.8.4.10"/>
    </reaction>
</comment>
<comment type="similarity">
    <text evidence="1 14">Belongs to the PAPS reductase family. CysH subfamily.</text>
</comment>
<feature type="binding site" evidence="14">
    <location>
        <position position="209"/>
    </location>
    <ligand>
        <name>[4Fe-4S] cluster</name>
        <dbReference type="ChEBI" id="CHEBI:49883"/>
    </ligand>
</feature>
<evidence type="ECO:0000256" key="4">
    <source>
        <dbReference type="ARBA" id="ARBA00023002"/>
    </source>
</evidence>
<dbReference type="InterPro" id="IPR014729">
    <property type="entry name" value="Rossmann-like_a/b/a_fold"/>
</dbReference>
<dbReference type="NCBIfam" id="NF002537">
    <property type="entry name" value="PRK02090.1"/>
    <property type="match status" value="1"/>
</dbReference>
<comment type="cofactor">
    <cofactor evidence="14">
        <name>[4Fe-4S] cluster</name>
        <dbReference type="ChEBI" id="CHEBI:49883"/>
    </cofactor>
    <text evidence="14">Binds 1 [4Fe-4S] cluster per subunit.</text>
</comment>
<evidence type="ECO:0000313" key="17">
    <source>
        <dbReference type="Proteomes" id="UP000631421"/>
    </source>
</evidence>
<evidence type="ECO:0000256" key="6">
    <source>
        <dbReference type="ARBA" id="ARBA00023014"/>
    </source>
</evidence>
<dbReference type="PANTHER" id="PTHR46482">
    <property type="entry name" value="5'-ADENYLYLSULFATE REDUCTASE 3, CHLOROPLASTIC"/>
    <property type="match status" value="1"/>
</dbReference>
<reference evidence="16" key="1">
    <citation type="journal article" date="2015" name="ISME J.">
        <title>Draft Genome Sequence of Streptomyces incarnatus NRRL8089, which Produces the Nucleoside Antibiotic Sinefungin.</title>
        <authorList>
            <person name="Oshima K."/>
            <person name="Hattori M."/>
            <person name="Shimizu H."/>
            <person name="Fukuda K."/>
            <person name="Nemoto M."/>
            <person name="Inagaki K."/>
            <person name="Tamura T."/>
        </authorList>
    </citation>
    <scope>NUCLEOTIDE SEQUENCE</scope>
    <source>
        <strain evidence="16">FACHB-1277</strain>
    </source>
</reference>
<dbReference type="CDD" id="cd23945">
    <property type="entry name" value="PAPS_reductase"/>
    <property type="match status" value="1"/>
</dbReference>